<protein>
    <recommendedName>
        <fullName evidence="1">Alpha-ketoglutarate-dependent dioxygenase AlkB-like domain-containing protein</fullName>
    </recommendedName>
</protein>
<evidence type="ECO:0000259" key="1">
    <source>
        <dbReference type="Pfam" id="PF13532"/>
    </source>
</evidence>
<dbReference type="EMBL" id="MK072392">
    <property type="protein sequence ID" value="AYV83674.1"/>
    <property type="molecule type" value="Genomic_DNA"/>
</dbReference>
<name>A0A3G5AAR3_9VIRU</name>
<dbReference type="Pfam" id="PF13532">
    <property type="entry name" value="2OG-FeII_Oxy_2"/>
    <property type="match status" value="1"/>
</dbReference>
<accession>A0A3G5AAR3</accession>
<sequence>MAEESVQTLLPDDESKQSYEIFNHGAVVVFRAALSSKEQQELMADTLKKLTVHKDMNCVKLGTAKSPLQGVEWRTGWRLSADANFPPKMSSTATTIATTDVAKVTEEKFPKCLEVAGRLYNKWRNDPEQQKIIGVHNSKITNPHLIYPPSFVAHSIWCRFYEPDHLLGWHQDPTNCSWTLLINCGRAADLSFSRGAPRGQVATITYITEKDLEKDEDGKIYTVSLRSGDAVFFNGSVLFHAITKIHDESTQPAWWPSKEAYVRVGIQMRAYWAGNT</sequence>
<dbReference type="SUPFAM" id="SSF51197">
    <property type="entry name" value="Clavaminate synthase-like"/>
    <property type="match status" value="1"/>
</dbReference>
<dbReference type="InterPro" id="IPR027450">
    <property type="entry name" value="AlkB-like"/>
</dbReference>
<evidence type="ECO:0000313" key="2">
    <source>
        <dbReference type="EMBL" id="AYV83674.1"/>
    </source>
</evidence>
<feature type="domain" description="Alpha-ketoglutarate-dependent dioxygenase AlkB-like" evidence="1">
    <location>
        <begin position="27"/>
        <end position="269"/>
    </location>
</feature>
<dbReference type="InterPro" id="IPR037151">
    <property type="entry name" value="AlkB-like_sf"/>
</dbReference>
<gene>
    <name evidence="2" type="ORF">Hyperionvirus10_10</name>
</gene>
<reference evidence="2" key="1">
    <citation type="submission" date="2018-10" db="EMBL/GenBank/DDBJ databases">
        <title>Hidden diversity of soil giant viruses.</title>
        <authorList>
            <person name="Schulz F."/>
            <person name="Alteio L."/>
            <person name="Goudeau D."/>
            <person name="Ryan E.M."/>
            <person name="Malmstrom R.R."/>
            <person name="Blanchard J."/>
            <person name="Woyke T."/>
        </authorList>
    </citation>
    <scope>NUCLEOTIDE SEQUENCE</scope>
    <source>
        <strain evidence="2">HYV1</strain>
    </source>
</reference>
<proteinExistence type="predicted"/>
<organism evidence="2">
    <name type="scientific">Hyperionvirus sp</name>
    <dbReference type="NCBI Taxonomy" id="2487770"/>
    <lineage>
        <taxon>Viruses</taxon>
        <taxon>Varidnaviria</taxon>
        <taxon>Bamfordvirae</taxon>
        <taxon>Nucleocytoviricota</taxon>
        <taxon>Megaviricetes</taxon>
        <taxon>Imitervirales</taxon>
        <taxon>Mimiviridae</taxon>
        <taxon>Klosneuvirinae</taxon>
    </lineage>
</organism>
<dbReference type="Gene3D" id="2.60.120.590">
    <property type="entry name" value="Alpha-ketoglutarate-dependent dioxygenase AlkB-like"/>
    <property type="match status" value="1"/>
</dbReference>